<feature type="transmembrane region" description="Helical" evidence="1">
    <location>
        <begin position="311"/>
        <end position="330"/>
    </location>
</feature>
<dbReference type="AlphaFoldDB" id="A0AAE4G7P1"/>
<sequence length="359" mass="39678">MSHKDHFLTLDGFRGIAALLVVLRHSTWYFGDNPFFSSYLAVDLFFLLSGAVVARSYEQRLLTDMSLSRFMWIRLLRLYPLYFLGICIGIFAVAAGLSAFQGKLPIAALAGILMLPALYSTVLFPLNGPAWSLSSEMIANVAYGWKVRQLSDRVLTALMLACLAGMILFVVLSSQHSLDAGFHRQTYYVSLLRVGFSFAAGVLLYRRVLRKGQRATISNTRTALITLGVAVTLMMTPPASLVPFYDILAVCMAFPLLVYAGMRFQPTGHLARICQFLGVISYPIYIVHSPLAELVRNAFPAFTGGRQLAEFTPWAGIVFLAALITIAWALHHWYDAPLRNYVNARAKAFSASSAGAQLK</sequence>
<reference evidence="3" key="1">
    <citation type="submission" date="2023-02" db="EMBL/GenBank/DDBJ databases">
        <title>Description of Herbaspirillum huttiense subsp. nephrolepsisexaltata and Herbaspirillum huttiense subsp. lycopersicon.</title>
        <authorList>
            <person name="Poudel M."/>
            <person name="Sharma A."/>
            <person name="Goss E."/>
            <person name="Tapia J.H."/>
            <person name="Harmon C.M."/>
            <person name="Jones J.B."/>
        </authorList>
    </citation>
    <scope>NUCLEOTIDE SEQUENCE</scope>
    <source>
        <strain evidence="3">NC40101</strain>
    </source>
</reference>
<organism evidence="3">
    <name type="scientific">Herbaspirillum huttiense subsp. nephrolepidis</name>
    <dbReference type="NCBI Taxonomy" id="3075126"/>
    <lineage>
        <taxon>Bacteria</taxon>
        <taxon>Pseudomonadati</taxon>
        <taxon>Pseudomonadota</taxon>
        <taxon>Betaproteobacteria</taxon>
        <taxon>Burkholderiales</taxon>
        <taxon>Oxalobacteraceae</taxon>
        <taxon>Herbaspirillum</taxon>
    </lineage>
</organism>
<feature type="transmembrane region" description="Helical" evidence="1">
    <location>
        <begin position="106"/>
        <end position="126"/>
    </location>
</feature>
<feature type="domain" description="Acyltransferase 3" evidence="2">
    <location>
        <begin position="10"/>
        <end position="330"/>
    </location>
</feature>
<keyword evidence="3" id="KW-0012">Acyltransferase</keyword>
<dbReference type="InterPro" id="IPR050879">
    <property type="entry name" value="Acyltransferase_3"/>
</dbReference>
<feature type="transmembrane region" description="Helical" evidence="1">
    <location>
        <begin position="36"/>
        <end position="57"/>
    </location>
</feature>
<keyword evidence="1" id="KW-0812">Transmembrane</keyword>
<keyword evidence="1" id="KW-0472">Membrane</keyword>
<feature type="transmembrane region" description="Helical" evidence="1">
    <location>
        <begin position="78"/>
        <end position="100"/>
    </location>
</feature>
<keyword evidence="1" id="KW-1133">Transmembrane helix</keyword>
<dbReference type="Pfam" id="PF01757">
    <property type="entry name" value="Acyl_transf_3"/>
    <property type="match status" value="1"/>
</dbReference>
<feature type="transmembrane region" description="Helical" evidence="1">
    <location>
        <begin position="186"/>
        <end position="205"/>
    </location>
</feature>
<dbReference type="InterPro" id="IPR002656">
    <property type="entry name" value="Acyl_transf_3_dom"/>
</dbReference>
<gene>
    <name evidence="3" type="ORF">RJN63_05210</name>
</gene>
<dbReference type="PANTHER" id="PTHR23028">
    <property type="entry name" value="ACETYLTRANSFERASE"/>
    <property type="match status" value="1"/>
</dbReference>
<feature type="transmembrane region" description="Helical" evidence="1">
    <location>
        <begin position="154"/>
        <end position="174"/>
    </location>
</feature>
<protein>
    <submittedName>
        <fullName evidence="3">Acyltransferase</fullName>
        <ecNumber evidence="3">2.3.-.-</ecNumber>
    </submittedName>
</protein>
<dbReference type="EMBL" id="JAVRAA010000002">
    <property type="protein sequence ID" value="MDT0336210.1"/>
    <property type="molecule type" value="Genomic_DNA"/>
</dbReference>
<evidence type="ECO:0000259" key="2">
    <source>
        <dbReference type="Pfam" id="PF01757"/>
    </source>
</evidence>
<proteinExistence type="predicted"/>
<feature type="transmembrane region" description="Helical" evidence="1">
    <location>
        <begin position="242"/>
        <end position="261"/>
    </location>
</feature>
<feature type="transmembrane region" description="Helical" evidence="1">
    <location>
        <begin position="217"/>
        <end position="236"/>
    </location>
</feature>
<dbReference type="GO" id="GO:0016747">
    <property type="term" value="F:acyltransferase activity, transferring groups other than amino-acyl groups"/>
    <property type="evidence" value="ECO:0007669"/>
    <property type="project" value="InterPro"/>
</dbReference>
<keyword evidence="3" id="KW-0808">Transferase</keyword>
<dbReference type="PANTHER" id="PTHR23028:SF134">
    <property type="entry name" value="PUTATIVE (AFU_ORTHOLOGUE AFUA_4G08520)-RELATED"/>
    <property type="match status" value="1"/>
</dbReference>
<evidence type="ECO:0000256" key="1">
    <source>
        <dbReference type="SAM" id="Phobius"/>
    </source>
</evidence>
<accession>A0AAE4G7P1</accession>
<dbReference type="EC" id="2.3.-.-" evidence="3"/>
<dbReference type="RefSeq" id="WP_259434909.1">
    <property type="nucleotide sequence ID" value="NZ_JAVLSM010000001.1"/>
</dbReference>
<name>A0AAE4G7P1_9BURK</name>
<evidence type="ECO:0000313" key="3">
    <source>
        <dbReference type="EMBL" id="MDT0336210.1"/>
    </source>
</evidence>
<feature type="transmembrane region" description="Helical" evidence="1">
    <location>
        <begin position="273"/>
        <end position="291"/>
    </location>
</feature>
<comment type="caution">
    <text evidence="3">The sequence shown here is derived from an EMBL/GenBank/DDBJ whole genome shotgun (WGS) entry which is preliminary data.</text>
</comment>